<dbReference type="EC" id="7.6.2.9" evidence="4"/>
<evidence type="ECO:0000256" key="2">
    <source>
        <dbReference type="ARBA" id="ARBA00022741"/>
    </source>
</evidence>
<keyword evidence="2" id="KW-0547">Nucleotide-binding</keyword>
<dbReference type="SUPFAM" id="SSF52540">
    <property type="entry name" value="P-loop containing nucleoside triphosphate hydrolases"/>
    <property type="match status" value="1"/>
</dbReference>
<organism evidence="6 9">
    <name type="scientific">Arthrobacter zhangbolii</name>
    <dbReference type="NCBI Taxonomy" id="2886936"/>
    <lineage>
        <taxon>Bacteria</taxon>
        <taxon>Bacillati</taxon>
        <taxon>Actinomycetota</taxon>
        <taxon>Actinomycetes</taxon>
        <taxon>Micrococcales</taxon>
        <taxon>Micrococcaceae</taxon>
        <taxon>Arthrobacter</taxon>
    </lineage>
</organism>
<dbReference type="RefSeq" id="WP_227929299.1">
    <property type="nucleotide sequence ID" value="NZ_CP094984.1"/>
</dbReference>
<evidence type="ECO:0000313" key="6">
    <source>
        <dbReference type="EMBL" id="MCC3273550.1"/>
    </source>
</evidence>
<dbReference type="InterPro" id="IPR008995">
    <property type="entry name" value="Mo/tungstate-bd_C_term_dom"/>
</dbReference>
<dbReference type="FunFam" id="3.40.50.300:FF:000425">
    <property type="entry name" value="Probable ABC transporter, ATP-binding subunit"/>
    <property type="match status" value="1"/>
</dbReference>
<dbReference type="SMART" id="SM00382">
    <property type="entry name" value="AAA"/>
    <property type="match status" value="1"/>
</dbReference>
<dbReference type="PANTHER" id="PTHR42781:SF4">
    <property type="entry name" value="SPERMIDINE_PUTRESCINE IMPORT ATP-BINDING PROTEIN POTA"/>
    <property type="match status" value="1"/>
</dbReference>
<dbReference type="InterPro" id="IPR003439">
    <property type="entry name" value="ABC_transporter-like_ATP-bd"/>
</dbReference>
<dbReference type="GO" id="GO:0005524">
    <property type="term" value="F:ATP binding"/>
    <property type="evidence" value="ECO:0007669"/>
    <property type="project" value="UniProtKB-KW"/>
</dbReference>
<keyword evidence="8" id="KW-1185">Reference proteome</keyword>
<dbReference type="Pfam" id="PF08402">
    <property type="entry name" value="TOBE_2"/>
    <property type="match status" value="1"/>
</dbReference>
<feature type="domain" description="ABC transporter" evidence="5">
    <location>
        <begin position="25"/>
        <end position="256"/>
    </location>
</feature>
<gene>
    <name evidence="6" type="ORF">LJ755_12515</name>
    <name evidence="7" type="ORF">MUK71_01505</name>
</gene>
<dbReference type="GO" id="GO:0016887">
    <property type="term" value="F:ATP hydrolysis activity"/>
    <property type="evidence" value="ECO:0007669"/>
    <property type="project" value="InterPro"/>
</dbReference>
<evidence type="ECO:0000256" key="3">
    <source>
        <dbReference type="ARBA" id="ARBA00022840"/>
    </source>
</evidence>
<accession>A0A9X1S9D8</accession>
<dbReference type="InterPro" id="IPR013611">
    <property type="entry name" value="Transp-assoc_OB_typ2"/>
</dbReference>
<dbReference type="PROSITE" id="PS50893">
    <property type="entry name" value="ABC_TRANSPORTER_2"/>
    <property type="match status" value="1"/>
</dbReference>
<reference evidence="6" key="1">
    <citation type="submission" date="2021-10" db="EMBL/GenBank/DDBJ databases">
        <title>Novel species in genus Arthrobacter.</title>
        <authorList>
            <person name="Liu Y."/>
        </authorList>
    </citation>
    <scope>NUCLEOTIDE SEQUENCE</scope>
    <source>
        <strain evidence="6">Zg-Y462</strain>
        <strain evidence="8">zg-Y462</strain>
    </source>
</reference>
<evidence type="ECO:0000313" key="7">
    <source>
        <dbReference type="EMBL" id="UON92363.1"/>
    </source>
</evidence>
<dbReference type="EMBL" id="JAJFZT010000008">
    <property type="protein sequence ID" value="MCC3273550.1"/>
    <property type="molecule type" value="Genomic_DNA"/>
</dbReference>
<evidence type="ECO:0000313" key="9">
    <source>
        <dbReference type="Proteomes" id="UP001155145"/>
    </source>
</evidence>
<dbReference type="InterPro" id="IPR017871">
    <property type="entry name" value="ABC_transporter-like_CS"/>
</dbReference>
<name>A0A9X1S9D8_9MICC</name>
<dbReference type="Pfam" id="PF00005">
    <property type="entry name" value="ABC_tran"/>
    <property type="match status" value="1"/>
</dbReference>
<dbReference type="PANTHER" id="PTHR42781">
    <property type="entry name" value="SPERMIDINE/PUTRESCINE IMPORT ATP-BINDING PROTEIN POTA"/>
    <property type="match status" value="1"/>
</dbReference>
<dbReference type="Gene3D" id="3.40.50.300">
    <property type="entry name" value="P-loop containing nucleotide triphosphate hydrolases"/>
    <property type="match status" value="1"/>
</dbReference>
<proteinExistence type="predicted"/>
<dbReference type="EMBL" id="CP094984">
    <property type="protein sequence ID" value="UON92363.1"/>
    <property type="molecule type" value="Genomic_DNA"/>
</dbReference>
<dbReference type="Proteomes" id="UP000829758">
    <property type="component" value="Chromosome"/>
</dbReference>
<evidence type="ECO:0000256" key="1">
    <source>
        <dbReference type="ARBA" id="ARBA00022448"/>
    </source>
</evidence>
<keyword evidence="3 6" id="KW-0067">ATP-binding</keyword>
<dbReference type="InterPro" id="IPR003593">
    <property type="entry name" value="AAA+_ATPase"/>
</dbReference>
<dbReference type="SUPFAM" id="SSF50331">
    <property type="entry name" value="MOP-like"/>
    <property type="match status" value="1"/>
</dbReference>
<dbReference type="GO" id="GO:0043190">
    <property type="term" value="C:ATP-binding cassette (ABC) transporter complex"/>
    <property type="evidence" value="ECO:0007669"/>
    <property type="project" value="InterPro"/>
</dbReference>
<dbReference type="Proteomes" id="UP001155145">
    <property type="component" value="Unassembled WGS sequence"/>
</dbReference>
<dbReference type="InterPro" id="IPR027417">
    <property type="entry name" value="P-loop_NTPase"/>
</dbReference>
<sequence length="380" mass="41562">MTLSNEKTVPSRKAPPTLVRRGTQIRLAGVTKDYGLEVPAVDDISLTIEPGEFMTFLGPSGSGKTTTLNLIAGFDTLTSGTIALNGTDVGTLPPHKRNLGMLFQNYALFPHMTVAQNVGYPLRERKMSKSDIARRVSDVLDLVQLPGRDRNYPTQLSGGQQQRVALARAIVFQPEALLLDEPLGALDRNLRATLQAEIRRIHREVGSTFVFVTHDQEEAMNLSDRIALFNNGHIEQVGSPQELYREPETLFTARFLGDSNVFDLGDAGFGEHAVWEDRTWSVDPRTVAGHAGVRSRSAIVVRPEDLFIALDPGSVPAGANTIPATIKDLEYMGSYRTALLNLGRGNLGGRARIDALGSTLNIGDAVTAWWRPERQRIVAA</sequence>
<keyword evidence="1" id="KW-0813">Transport</keyword>
<dbReference type="AlphaFoldDB" id="A0A9X1S9D8"/>
<evidence type="ECO:0000256" key="4">
    <source>
        <dbReference type="ARBA" id="ARBA00066388"/>
    </source>
</evidence>
<dbReference type="PROSITE" id="PS00211">
    <property type="entry name" value="ABC_TRANSPORTER_1"/>
    <property type="match status" value="1"/>
</dbReference>
<protein>
    <recommendedName>
        <fullName evidence="4">ABC-type quaternary amine transporter</fullName>
        <ecNumber evidence="4">7.6.2.9</ecNumber>
    </recommendedName>
</protein>
<dbReference type="InterPro" id="IPR050093">
    <property type="entry name" value="ABC_SmlMolc_Importer"/>
</dbReference>
<dbReference type="GO" id="GO:0015418">
    <property type="term" value="F:ABC-type quaternary ammonium compound transporting activity"/>
    <property type="evidence" value="ECO:0007669"/>
    <property type="project" value="UniProtKB-EC"/>
</dbReference>
<evidence type="ECO:0000259" key="5">
    <source>
        <dbReference type="PROSITE" id="PS50893"/>
    </source>
</evidence>
<evidence type="ECO:0000313" key="8">
    <source>
        <dbReference type="Proteomes" id="UP000829758"/>
    </source>
</evidence>